<keyword evidence="6 10" id="KW-0812">Transmembrane</keyword>
<dbReference type="InterPro" id="IPR036890">
    <property type="entry name" value="HATPase_C_sf"/>
</dbReference>
<keyword evidence="7 12" id="KW-0418">Kinase</keyword>
<protein>
    <recommendedName>
        <fullName evidence="3">histidine kinase</fullName>
        <ecNumber evidence="3">2.7.13.3</ecNumber>
    </recommendedName>
</protein>
<dbReference type="EC" id="2.7.13.3" evidence="3"/>
<comment type="catalytic activity">
    <reaction evidence="1">
        <text>ATP + protein L-histidine = ADP + protein N-phospho-L-histidine.</text>
        <dbReference type="EC" id="2.7.13.3"/>
    </reaction>
</comment>
<keyword evidence="8 10" id="KW-1133">Transmembrane helix</keyword>
<accession>A0A2T3HKA0</accession>
<dbReference type="InterPro" id="IPR004358">
    <property type="entry name" value="Sig_transdc_His_kin-like_C"/>
</dbReference>
<dbReference type="Gene3D" id="1.10.287.130">
    <property type="match status" value="1"/>
</dbReference>
<dbReference type="Pfam" id="PF02518">
    <property type="entry name" value="HATPase_c"/>
    <property type="match status" value="1"/>
</dbReference>
<evidence type="ECO:0000313" key="12">
    <source>
        <dbReference type="EMBL" id="PST82850.1"/>
    </source>
</evidence>
<keyword evidence="9 10" id="KW-0472">Membrane</keyword>
<evidence type="ECO:0000256" key="9">
    <source>
        <dbReference type="ARBA" id="ARBA00023136"/>
    </source>
</evidence>
<evidence type="ECO:0000256" key="8">
    <source>
        <dbReference type="ARBA" id="ARBA00022989"/>
    </source>
</evidence>
<dbReference type="PRINTS" id="PR00344">
    <property type="entry name" value="BCTRLSENSOR"/>
</dbReference>
<dbReference type="SMART" id="SM00388">
    <property type="entry name" value="HisKA"/>
    <property type="match status" value="1"/>
</dbReference>
<dbReference type="AlphaFoldDB" id="A0A2T3HKA0"/>
<dbReference type="GO" id="GO:0005886">
    <property type="term" value="C:plasma membrane"/>
    <property type="evidence" value="ECO:0007669"/>
    <property type="project" value="TreeGrafter"/>
</dbReference>
<evidence type="ECO:0000256" key="7">
    <source>
        <dbReference type="ARBA" id="ARBA00022777"/>
    </source>
</evidence>
<dbReference type="CDD" id="cd00075">
    <property type="entry name" value="HATPase"/>
    <property type="match status" value="1"/>
</dbReference>
<dbReference type="Pfam" id="PF00512">
    <property type="entry name" value="HisKA"/>
    <property type="match status" value="1"/>
</dbReference>
<evidence type="ECO:0000256" key="3">
    <source>
        <dbReference type="ARBA" id="ARBA00012438"/>
    </source>
</evidence>
<feature type="transmembrane region" description="Helical" evidence="10">
    <location>
        <begin position="142"/>
        <end position="166"/>
    </location>
</feature>
<comment type="subcellular location">
    <subcellularLocation>
        <location evidence="2">Membrane</location>
    </subcellularLocation>
</comment>
<dbReference type="OrthoDB" id="1522504at2"/>
<evidence type="ECO:0000256" key="10">
    <source>
        <dbReference type="SAM" id="Phobius"/>
    </source>
</evidence>
<dbReference type="PROSITE" id="PS50109">
    <property type="entry name" value="HIS_KIN"/>
    <property type="match status" value="1"/>
</dbReference>
<dbReference type="Gene3D" id="3.30.565.10">
    <property type="entry name" value="Histidine kinase-like ATPase, C-terminal domain"/>
    <property type="match status" value="1"/>
</dbReference>
<dbReference type="CDD" id="cd00082">
    <property type="entry name" value="HisKA"/>
    <property type="match status" value="1"/>
</dbReference>
<keyword evidence="4" id="KW-0597">Phosphoprotein</keyword>
<dbReference type="PANTHER" id="PTHR45436">
    <property type="entry name" value="SENSOR HISTIDINE KINASE YKOH"/>
    <property type="match status" value="1"/>
</dbReference>
<dbReference type="SUPFAM" id="SSF55874">
    <property type="entry name" value="ATPase domain of HSP90 chaperone/DNA topoisomerase II/histidine kinase"/>
    <property type="match status" value="1"/>
</dbReference>
<keyword evidence="13" id="KW-1185">Reference proteome</keyword>
<evidence type="ECO:0000256" key="2">
    <source>
        <dbReference type="ARBA" id="ARBA00004370"/>
    </source>
</evidence>
<dbReference type="InterPro" id="IPR005467">
    <property type="entry name" value="His_kinase_dom"/>
</dbReference>
<evidence type="ECO:0000259" key="11">
    <source>
        <dbReference type="PROSITE" id="PS50109"/>
    </source>
</evidence>
<keyword evidence="5" id="KW-0808">Transferase</keyword>
<dbReference type="RefSeq" id="WP_107215108.1">
    <property type="nucleotide sequence ID" value="NZ_KZ686269.1"/>
</dbReference>
<dbReference type="SUPFAM" id="SSF47384">
    <property type="entry name" value="Homodimeric domain of signal transducing histidine kinase"/>
    <property type="match status" value="1"/>
</dbReference>
<gene>
    <name evidence="12" type="ORF">C7T94_09435</name>
</gene>
<feature type="domain" description="Histidine kinase" evidence="11">
    <location>
        <begin position="225"/>
        <end position="436"/>
    </location>
</feature>
<sequence length="436" mass="48970">MKLSAKLTLFLGGSKLLIALLFIFSLPFLVGKIASAYTNAQLRAQKAEVLKSIGKNGIVYYLQGETAYGSYTMLKEEYISLEETNRSTGQDTIKDSQRLVEQDTLNYRVLSFVFRHGGKNYLAEIGKTNKSIVAYNRPLQRFALYLFCGLILLSMLVDLAVIRRLLAPLGHIIRKRLGKAELPFQTGAPSETTGTSDFRFLEQAILKLQRQVNEAFLKEREFTANASHEFMTPISILQSKMENLLNDEALSESLQPRLAEMMQSLERLKKMCTSLLLISRIDNEQFSRTDSVAPALVLTEVLEDISHRIEQKEMTLVTAIDPARQITRMNKDLLFHLLYNLINNAVKFSHRHGTLHIYDELQRGKYLLHIADAGNGIPAEEQEQIFERFRKGSNNSQPGSGLGLALVKSIANSMDIGISVRSETGKGATFSLSFPV</sequence>
<name>A0A2T3HKA0_9SPHI</name>
<reference evidence="12 13" key="1">
    <citation type="submission" date="2018-03" db="EMBL/GenBank/DDBJ databases">
        <authorList>
            <person name="Keele B.F."/>
        </authorList>
    </citation>
    <scope>NUCLEOTIDE SEQUENCE [LARGE SCALE GENOMIC DNA]</scope>
    <source>
        <strain evidence="12 13">YL28-9</strain>
    </source>
</reference>
<evidence type="ECO:0000313" key="13">
    <source>
        <dbReference type="Proteomes" id="UP000240912"/>
    </source>
</evidence>
<dbReference type="InterPro" id="IPR050428">
    <property type="entry name" value="TCS_sensor_his_kinase"/>
</dbReference>
<evidence type="ECO:0000256" key="6">
    <source>
        <dbReference type="ARBA" id="ARBA00022692"/>
    </source>
</evidence>
<organism evidence="12 13">
    <name type="scientific">Pedobacter yulinensis</name>
    <dbReference type="NCBI Taxonomy" id="2126353"/>
    <lineage>
        <taxon>Bacteria</taxon>
        <taxon>Pseudomonadati</taxon>
        <taxon>Bacteroidota</taxon>
        <taxon>Sphingobacteriia</taxon>
        <taxon>Sphingobacteriales</taxon>
        <taxon>Sphingobacteriaceae</taxon>
        <taxon>Pedobacter</taxon>
    </lineage>
</organism>
<dbReference type="InterPro" id="IPR003594">
    <property type="entry name" value="HATPase_dom"/>
</dbReference>
<evidence type="ECO:0000256" key="5">
    <source>
        <dbReference type="ARBA" id="ARBA00022679"/>
    </source>
</evidence>
<evidence type="ECO:0000256" key="1">
    <source>
        <dbReference type="ARBA" id="ARBA00000085"/>
    </source>
</evidence>
<dbReference type="InterPro" id="IPR003661">
    <property type="entry name" value="HisK_dim/P_dom"/>
</dbReference>
<evidence type="ECO:0000256" key="4">
    <source>
        <dbReference type="ARBA" id="ARBA00022553"/>
    </source>
</evidence>
<dbReference type="PANTHER" id="PTHR45436:SF5">
    <property type="entry name" value="SENSOR HISTIDINE KINASE TRCS"/>
    <property type="match status" value="1"/>
</dbReference>
<dbReference type="EMBL" id="PYLS01000005">
    <property type="protein sequence ID" value="PST82850.1"/>
    <property type="molecule type" value="Genomic_DNA"/>
</dbReference>
<dbReference type="InterPro" id="IPR036097">
    <property type="entry name" value="HisK_dim/P_sf"/>
</dbReference>
<comment type="caution">
    <text evidence="12">The sequence shown here is derived from an EMBL/GenBank/DDBJ whole genome shotgun (WGS) entry which is preliminary data.</text>
</comment>
<dbReference type="GO" id="GO:0000155">
    <property type="term" value="F:phosphorelay sensor kinase activity"/>
    <property type="evidence" value="ECO:0007669"/>
    <property type="project" value="InterPro"/>
</dbReference>
<dbReference type="Proteomes" id="UP000240912">
    <property type="component" value="Unassembled WGS sequence"/>
</dbReference>
<dbReference type="SMART" id="SM00387">
    <property type="entry name" value="HATPase_c"/>
    <property type="match status" value="1"/>
</dbReference>
<proteinExistence type="predicted"/>